<proteinExistence type="predicted"/>
<dbReference type="Proteomes" id="UP000516437">
    <property type="component" value="Chromosome 7"/>
</dbReference>
<protein>
    <recommendedName>
        <fullName evidence="3">Retrotransposon gag domain-containing protein</fullName>
    </recommendedName>
</protein>
<keyword evidence="2" id="KW-1185">Reference proteome</keyword>
<accession>A0A6A1V078</accession>
<dbReference type="OrthoDB" id="2272416at2759"/>
<evidence type="ECO:0000313" key="1">
    <source>
        <dbReference type="EMBL" id="KAB1206055.1"/>
    </source>
</evidence>
<comment type="caution">
    <text evidence="1">The sequence shown here is derived from an EMBL/GenBank/DDBJ whole genome shotgun (WGS) entry which is preliminary data.</text>
</comment>
<dbReference type="EMBL" id="RXIC02000025">
    <property type="protein sequence ID" value="KAB1206055.1"/>
    <property type="molecule type" value="Genomic_DNA"/>
</dbReference>
<organism evidence="1 2">
    <name type="scientific">Morella rubra</name>
    <name type="common">Chinese bayberry</name>
    <dbReference type="NCBI Taxonomy" id="262757"/>
    <lineage>
        <taxon>Eukaryota</taxon>
        <taxon>Viridiplantae</taxon>
        <taxon>Streptophyta</taxon>
        <taxon>Embryophyta</taxon>
        <taxon>Tracheophyta</taxon>
        <taxon>Spermatophyta</taxon>
        <taxon>Magnoliopsida</taxon>
        <taxon>eudicotyledons</taxon>
        <taxon>Gunneridae</taxon>
        <taxon>Pentapetalae</taxon>
        <taxon>rosids</taxon>
        <taxon>fabids</taxon>
        <taxon>Fagales</taxon>
        <taxon>Myricaceae</taxon>
        <taxon>Morella</taxon>
    </lineage>
</organism>
<gene>
    <name evidence="1" type="ORF">CJ030_MR7G009284</name>
</gene>
<dbReference type="AlphaFoldDB" id="A0A6A1V078"/>
<reference evidence="1 2" key="1">
    <citation type="journal article" date="2019" name="Plant Biotechnol. J.">
        <title>The red bayberry genome and genetic basis of sex determination.</title>
        <authorList>
            <person name="Jia H.M."/>
            <person name="Jia H.J."/>
            <person name="Cai Q.L."/>
            <person name="Wang Y."/>
            <person name="Zhao H.B."/>
            <person name="Yang W.F."/>
            <person name="Wang G.Y."/>
            <person name="Li Y.H."/>
            <person name="Zhan D.L."/>
            <person name="Shen Y.T."/>
            <person name="Niu Q.F."/>
            <person name="Chang L."/>
            <person name="Qiu J."/>
            <person name="Zhao L."/>
            <person name="Xie H.B."/>
            <person name="Fu W.Y."/>
            <person name="Jin J."/>
            <person name="Li X.W."/>
            <person name="Jiao Y."/>
            <person name="Zhou C.C."/>
            <person name="Tu T."/>
            <person name="Chai C.Y."/>
            <person name="Gao J.L."/>
            <person name="Fan L.J."/>
            <person name="van de Weg E."/>
            <person name="Wang J.Y."/>
            <person name="Gao Z.S."/>
        </authorList>
    </citation>
    <scope>NUCLEOTIDE SEQUENCE [LARGE SCALE GENOMIC DNA]</scope>
    <source>
        <tissue evidence="1">Leaves</tissue>
    </source>
</reference>
<evidence type="ECO:0000313" key="2">
    <source>
        <dbReference type="Proteomes" id="UP000516437"/>
    </source>
</evidence>
<sequence length="116" mass="12893">MSAAAAPFVDEESIFLASEFGLDNFNHQHPASFNDKTDPVSAENWILDIGELFKVLGCTNEQRVMYAAYKLSGEVKRWWISRSALLKQELQGAPITWESGLGWVLGFHALIGFGTT</sequence>
<evidence type="ECO:0008006" key="3">
    <source>
        <dbReference type="Google" id="ProtNLM"/>
    </source>
</evidence>
<name>A0A6A1V078_9ROSI</name>